<dbReference type="AlphaFoldDB" id="A0A843X6M7"/>
<evidence type="ECO:0000256" key="1">
    <source>
        <dbReference type="SAM" id="MobiDB-lite"/>
    </source>
</evidence>
<feature type="region of interest" description="Disordered" evidence="1">
    <location>
        <begin position="1"/>
        <end position="59"/>
    </location>
</feature>
<proteinExistence type="predicted"/>
<feature type="compositionally biased region" description="Acidic residues" evidence="1">
    <location>
        <begin position="21"/>
        <end position="36"/>
    </location>
</feature>
<sequence length="130" mass="14282">MGYKLLNGVVTGELKGKEQATDDDESNEDDADEDSQSEPMDAQGDEADVAADDQAPDEPSLRDFISAQMAQMQLQMTTGFEHLTARLDHVDTSLEALADTQVLLQIRLTRLSTELHELRQASAPPVHDDD</sequence>
<accession>A0A843X6M7</accession>
<name>A0A843X6M7_COLES</name>
<dbReference type="EMBL" id="NMUH01006105">
    <property type="protein sequence ID" value="MQM14475.1"/>
    <property type="molecule type" value="Genomic_DNA"/>
</dbReference>
<dbReference type="Proteomes" id="UP000652761">
    <property type="component" value="Unassembled WGS sequence"/>
</dbReference>
<gene>
    <name evidence="2" type="ORF">Taro_047406</name>
</gene>
<feature type="compositionally biased region" description="Acidic residues" evidence="1">
    <location>
        <begin position="43"/>
        <end position="56"/>
    </location>
</feature>
<evidence type="ECO:0000313" key="3">
    <source>
        <dbReference type="Proteomes" id="UP000652761"/>
    </source>
</evidence>
<evidence type="ECO:0000313" key="2">
    <source>
        <dbReference type="EMBL" id="MQM14475.1"/>
    </source>
</evidence>
<comment type="caution">
    <text evidence="2">The sequence shown here is derived from an EMBL/GenBank/DDBJ whole genome shotgun (WGS) entry which is preliminary data.</text>
</comment>
<protein>
    <submittedName>
        <fullName evidence="2">Uncharacterized protein</fullName>
    </submittedName>
</protein>
<keyword evidence="3" id="KW-1185">Reference proteome</keyword>
<feature type="non-terminal residue" evidence="2">
    <location>
        <position position="130"/>
    </location>
</feature>
<organism evidence="2 3">
    <name type="scientific">Colocasia esculenta</name>
    <name type="common">Wild taro</name>
    <name type="synonym">Arum esculentum</name>
    <dbReference type="NCBI Taxonomy" id="4460"/>
    <lineage>
        <taxon>Eukaryota</taxon>
        <taxon>Viridiplantae</taxon>
        <taxon>Streptophyta</taxon>
        <taxon>Embryophyta</taxon>
        <taxon>Tracheophyta</taxon>
        <taxon>Spermatophyta</taxon>
        <taxon>Magnoliopsida</taxon>
        <taxon>Liliopsida</taxon>
        <taxon>Araceae</taxon>
        <taxon>Aroideae</taxon>
        <taxon>Colocasieae</taxon>
        <taxon>Colocasia</taxon>
    </lineage>
</organism>
<reference evidence="2" key="1">
    <citation type="submission" date="2017-07" db="EMBL/GenBank/DDBJ databases">
        <title>Taro Niue Genome Assembly and Annotation.</title>
        <authorList>
            <person name="Atibalentja N."/>
            <person name="Keating K."/>
            <person name="Fields C.J."/>
        </authorList>
    </citation>
    <scope>NUCLEOTIDE SEQUENCE</scope>
    <source>
        <strain evidence="2">Niue_2</strain>
        <tissue evidence="2">Leaf</tissue>
    </source>
</reference>